<dbReference type="AlphaFoldDB" id="A0A2P2LJ28"/>
<dbReference type="EMBL" id="GGEC01037465">
    <property type="protein sequence ID" value="MBX17949.1"/>
    <property type="molecule type" value="Transcribed_RNA"/>
</dbReference>
<protein>
    <submittedName>
        <fullName evidence="1">Uncharacterized protein</fullName>
    </submittedName>
</protein>
<reference evidence="1" key="1">
    <citation type="submission" date="2018-02" db="EMBL/GenBank/DDBJ databases">
        <title>Rhizophora mucronata_Transcriptome.</title>
        <authorList>
            <person name="Meera S.P."/>
            <person name="Sreeshan A."/>
            <person name="Augustine A."/>
        </authorList>
    </citation>
    <scope>NUCLEOTIDE SEQUENCE</scope>
    <source>
        <tissue evidence="1">Leaf</tissue>
    </source>
</reference>
<evidence type="ECO:0000313" key="1">
    <source>
        <dbReference type="EMBL" id="MBX17949.1"/>
    </source>
</evidence>
<organism evidence="1">
    <name type="scientific">Rhizophora mucronata</name>
    <name type="common">Asiatic mangrove</name>
    <dbReference type="NCBI Taxonomy" id="61149"/>
    <lineage>
        <taxon>Eukaryota</taxon>
        <taxon>Viridiplantae</taxon>
        <taxon>Streptophyta</taxon>
        <taxon>Embryophyta</taxon>
        <taxon>Tracheophyta</taxon>
        <taxon>Spermatophyta</taxon>
        <taxon>Magnoliopsida</taxon>
        <taxon>eudicotyledons</taxon>
        <taxon>Gunneridae</taxon>
        <taxon>Pentapetalae</taxon>
        <taxon>rosids</taxon>
        <taxon>fabids</taxon>
        <taxon>Malpighiales</taxon>
        <taxon>Rhizophoraceae</taxon>
        <taxon>Rhizophora</taxon>
    </lineage>
</organism>
<accession>A0A2P2LJ28</accession>
<proteinExistence type="predicted"/>
<sequence>MKMLSASISGLKKKALTVSPFCVQVEITKFVLAHTFLYISLENLKISPCTYKYRRYIC</sequence>
<name>A0A2P2LJ28_RHIMU</name>